<protein>
    <recommendedName>
        <fullName evidence="1">Heterokaryon incompatibility domain-containing protein</fullName>
    </recommendedName>
</protein>
<dbReference type="EMBL" id="WUBL01000166">
    <property type="protein sequence ID" value="KAF2964090.1"/>
    <property type="molecule type" value="Genomic_DNA"/>
</dbReference>
<organism evidence="2 3">
    <name type="scientific">Xylaria multiplex</name>
    <dbReference type="NCBI Taxonomy" id="323545"/>
    <lineage>
        <taxon>Eukaryota</taxon>
        <taxon>Fungi</taxon>
        <taxon>Dikarya</taxon>
        <taxon>Ascomycota</taxon>
        <taxon>Pezizomycotina</taxon>
        <taxon>Sordariomycetes</taxon>
        <taxon>Xylariomycetidae</taxon>
        <taxon>Xylariales</taxon>
        <taxon>Xylariaceae</taxon>
        <taxon>Xylaria</taxon>
    </lineage>
</organism>
<feature type="domain" description="Heterokaryon incompatibility" evidence="1">
    <location>
        <begin position="101"/>
        <end position="259"/>
    </location>
</feature>
<dbReference type="Pfam" id="PF06985">
    <property type="entry name" value="HET"/>
    <property type="match status" value="1"/>
</dbReference>
<keyword evidence="3" id="KW-1185">Reference proteome</keyword>
<dbReference type="AlphaFoldDB" id="A0A7C8MJF4"/>
<evidence type="ECO:0000259" key="1">
    <source>
        <dbReference type="Pfam" id="PF06985"/>
    </source>
</evidence>
<sequence>MASLNPEEDAPLVHRIDDNLYRVTVSRKNRVDLFSDAVKRLHANREEASLILRNLQAWSPESAALIGRRTPDLIYNVPFRLVCESDTGGVPFDEEFVLRQYLAVSYCWRTGDDSDDVWLGRKLPVHEPWPISRPFVDAILAQRGVHTPDPDCRNVNFRREGIWIDQMCIQQNDPEEKSRSIAMMDIIYKRCRKLLIVLEDVVLDPDEIRVFERYEPYLLRTSHDQEAWKPLPDELSHISRIANKIEKSRWWTRSWCWHEFEINEPWSDLRAHPYAHGALMIVANSEGGTYALKFGAFFDIRSSIDLYPDGNSPEQSRRLFRWLLMADKFSPYLDPTDRGYGAKRSSIMARFNAASLCQCSHLEDLVSITMNVSGLALFSSGPLTLKSKTEKLGGVDPSDALFLISALCLAAGEKTPLSSMSGEMLRLGDNNGKTSWLSNEITRPDPNVRRFSIGGVKYIHELSPYHISLDLVFFETPIVNTSDKELQLSYKFLAESPIKSAQVEYKQEYRDKYENLWAWSEGRDEGLDTSRRNLFIHACQNGLEYICHLWEAIEKQFLETSFGDRLAEPFAVNTSHRNTAKNLLEHMAPGDSGNAKYLDVLVRFISFIKDPRSSRIMSPWMSRIRCNNDTGAAIIHSPTMCQGFPFISRRVRLAMPRDLLDMPWDSNRVWILEPCEIPGGEDLKNHAGLPESHDGTWKIVGKAQCLGDVVIPPSESDEHNTPQSMSLRTVTCVGGNISSLTEEAGDPRSESPGP</sequence>
<proteinExistence type="predicted"/>
<dbReference type="InterPro" id="IPR010730">
    <property type="entry name" value="HET"/>
</dbReference>
<dbReference type="InParanoid" id="A0A7C8MJF4"/>
<dbReference type="OrthoDB" id="270167at2759"/>
<dbReference type="InterPro" id="IPR052895">
    <property type="entry name" value="HetReg/Transcr_Mod"/>
</dbReference>
<comment type="caution">
    <text evidence="2">The sequence shown here is derived from an EMBL/GenBank/DDBJ whole genome shotgun (WGS) entry which is preliminary data.</text>
</comment>
<gene>
    <name evidence="2" type="ORF">GQX73_g9464</name>
</gene>
<dbReference type="PANTHER" id="PTHR24148:SF73">
    <property type="entry name" value="HET DOMAIN PROTEIN (AFU_ORTHOLOGUE AFUA_8G01020)"/>
    <property type="match status" value="1"/>
</dbReference>
<accession>A0A7C8MJF4</accession>
<evidence type="ECO:0000313" key="3">
    <source>
        <dbReference type="Proteomes" id="UP000481858"/>
    </source>
</evidence>
<dbReference type="PANTHER" id="PTHR24148">
    <property type="entry name" value="ANKYRIN REPEAT DOMAIN-CONTAINING PROTEIN 39 HOMOLOG-RELATED"/>
    <property type="match status" value="1"/>
</dbReference>
<name>A0A7C8MJF4_9PEZI</name>
<evidence type="ECO:0000313" key="2">
    <source>
        <dbReference type="EMBL" id="KAF2964090.1"/>
    </source>
</evidence>
<dbReference type="Proteomes" id="UP000481858">
    <property type="component" value="Unassembled WGS sequence"/>
</dbReference>
<reference evidence="2 3" key="1">
    <citation type="submission" date="2019-12" db="EMBL/GenBank/DDBJ databases">
        <title>Draft genome sequence of the ascomycete Xylaria multiplex DSM 110363.</title>
        <authorList>
            <person name="Buettner E."/>
            <person name="Kellner H."/>
        </authorList>
    </citation>
    <scope>NUCLEOTIDE SEQUENCE [LARGE SCALE GENOMIC DNA]</scope>
    <source>
        <strain evidence="2 3">DSM 110363</strain>
    </source>
</reference>